<feature type="region of interest" description="Disordered" evidence="3">
    <location>
        <begin position="419"/>
        <end position="444"/>
    </location>
</feature>
<feature type="compositionally biased region" description="Polar residues" evidence="3">
    <location>
        <begin position="995"/>
        <end position="1012"/>
    </location>
</feature>
<evidence type="ECO:0000313" key="4">
    <source>
        <dbReference type="EMBL" id="RAL50340.1"/>
    </source>
</evidence>
<feature type="region of interest" description="Disordered" evidence="3">
    <location>
        <begin position="320"/>
        <end position="357"/>
    </location>
</feature>
<dbReference type="PANTHER" id="PTHR12902:SF29">
    <property type="entry name" value="SCAR-LIKE DOMAIN-CONTAINING PROTEIN WAVE 5"/>
    <property type="match status" value="1"/>
</dbReference>
<dbReference type="PANTHER" id="PTHR12902">
    <property type="entry name" value="WASP-1"/>
    <property type="match status" value="1"/>
</dbReference>
<dbReference type="EMBL" id="NQVE01000067">
    <property type="protein sequence ID" value="RAL50340.1"/>
    <property type="molecule type" value="Genomic_DNA"/>
</dbReference>
<evidence type="ECO:0000313" key="5">
    <source>
        <dbReference type="Proteomes" id="UP000249390"/>
    </source>
</evidence>
<dbReference type="GO" id="GO:0003779">
    <property type="term" value="F:actin binding"/>
    <property type="evidence" value="ECO:0007669"/>
    <property type="project" value="UniProtKB-UniRule"/>
</dbReference>
<reference evidence="4 5" key="1">
    <citation type="submission" date="2018-06" db="EMBL/GenBank/DDBJ databases">
        <title>The Genome of Cuscuta australis (Dodder) Provides Insight into the Evolution of Plant Parasitism.</title>
        <authorList>
            <person name="Liu H."/>
        </authorList>
    </citation>
    <scope>NUCLEOTIDE SEQUENCE [LARGE SCALE GENOMIC DNA]</scope>
    <source>
        <strain evidence="5">cv. Yunnan</strain>
        <tissue evidence="4">Vines</tissue>
    </source>
</reference>
<accession>A0A328DYN7</accession>
<name>A0A328DYN7_9ASTE</name>
<dbReference type="Gene3D" id="6.10.280.150">
    <property type="match status" value="1"/>
</dbReference>
<evidence type="ECO:0000256" key="1">
    <source>
        <dbReference type="ARBA" id="ARBA00006993"/>
    </source>
</evidence>
<comment type="function">
    <text evidence="2">Involved in regulation of actin and microtubule organization. Part of a WAVE complex that activates the Arp2/3 complex.</text>
</comment>
<dbReference type="GO" id="GO:2000601">
    <property type="term" value="P:positive regulation of Arp2/3 complex-mediated actin nucleation"/>
    <property type="evidence" value="ECO:0007669"/>
    <property type="project" value="TreeGrafter"/>
</dbReference>
<comment type="similarity">
    <text evidence="1 2">Belongs to the SCAR/WAVE family.</text>
</comment>
<keyword evidence="2" id="KW-0206">Cytoskeleton</keyword>
<keyword evidence="2" id="KW-0963">Cytoplasm</keyword>
<comment type="caution">
    <text evidence="4">The sequence shown here is derived from an EMBL/GenBank/DDBJ whole genome shotgun (WGS) entry which is preliminary data.</text>
</comment>
<feature type="compositionally biased region" description="Basic residues" evidence="3">
    <location>
        <begin position="187"/>
        <end position="198"/>
    </location>
</feature>
<feature type="compositionally biased region" description="Polar residues" evidence="3">
    <location>
        <begin position="206"/>
        <end position="216"/>
    </location>
</feature>
<dbReference type="Gene3D" id="1.20.5.340">
    <property type="match status" value="1"/>
</dbReference>
<keyword evidence="2" id="KW-0009">Actin-binding</keyword>
<organism evidence="4 5">
    <name type="scientific">Cuscuta australis</name>
    <dbReference type="NCBI Taxonomy" id="267555"/>
    <lineage>
        <taxon>Eukaryota</taxon>
        <taxon>Viridiplantae</taxon>
        <taxon>Streptophyta</taxon>
        <taxon>Embryophyta</taxon>
        <taxon>Tracheophyta</taxon>
        <taxon>Spermatophyta</taxon>
        <taxon>Magnoliopsida</taxon>
        <taxon>eudicotyledons</taxon>
        <taxon>Gunneridae</taxon>
        <taxon>Pentapetalae</taxon>
        <taxon>asterids</taxon>
        <taxon>lamiids</taxon>
        <taxon>Solanales</taxon>
        <taxon>Convolvulaceae</taxon>
        <taxon>Cuscuteae</taxon>
        <taxon>Cuscuta</taxon>
        <taxon>Cuscuta subgen. Grammica</taxon>
        <taxon>Cuscuta sect. Cleistogrammica</taxon>
    </lineage>
</organism>
<gene>
    <name evidence="4" type="ORF">DM860_008014</name>
</gene>
<protein>
    <recommendedName>
        <fullName evidence="2">Protein SCAR</fullName>
    </recommendedName>
    <alternativeName>
        <fullName evidence="2">Protein WAVE</fullName>
    </alternativeName>
</protein>
<dbReference type="Proteomes" id="UP000249390">
    <property type="component" value="Unassembled WGS sequence"/>
</dbReference>
<feature type="region of interest" description="Disordered" evidence="3">
    <location>
        <begin position="187"/>
        <end position="228"/>
    </location>
</feature>
<dbReference type="GO" id="GO:0005856">
    <property type="term" value="C:cytoskeleton"/>
    <property type="evidence" value="ECO:0007669"/>
    <property type="project" value="UniProtKB-SubCell"/>
</dbReference>
<evidence type="ECO:0000256" key="2">
    <source>
        <dbReference type="RuleBase" id="RU367034"/>
    </source>
</evidence>
<feature type="compositionally biased region" description="Polar residues" evidence="3">
    <location>
        <begin position="337"/>
        <end position="351"/>
    </location>
</feature>
<keyword evidence="5" id="KW-1185">Reference proteome</keyword>
<dbReference type="GO" id="GO:0071933">
    <property type="term" value="F:Arp2/3 complex binding"/>
    <property type="evidence" value="ECO:0007669"/>
    <property type="project" value="TreeGrafter"/>
</dbReference>
<sequence>MPLVRVRVRNEYSLGAAELYGEADKEDPKAVLEGVAVAGLVGVLRQLGDLVEFAAEVFHGLQEQVTITSSRSRKLIARAQRIETALPALEKSILAQRSHLHLAYTAGSNWHTRCHREENHFIYSDLPRFLMDSYEECRGPPRLHLLDKFDPGGPGSCLKRYSDPTFFKRASAGCDEAYLGKVLKDKKGRKIKKKRSRQKNRELSHGASSFPNYSSRMESRRIDGQTSPPQIISTQGEAMEKSNFWELSHSFNSKYVSACVEGGPCPSSLMKPDEDKAREISSLVKSNHDDSSGCHFSGEKRGDDCVGICLSKENAGHISSLDTRKELKRPEEDKSRQSSSTASHMYTNGSLDSVHPDEKVGDAYGDISDGYSEEHNAVTWDGKRQAEEESLQTQSFDSVYASASVDGFSCLLSQMLPNEDKTKEISSPLKSDRDSSSDFRFSDEKRDDNCVGISLLEVQTSHIPYHGSMEELRRLEEDNSRQSSSTSLCAYSNGSLDLVLVGEIAGDVRDDINIGYSEEHDVVTWNGKRQPEEDVLRLSFPIPSQIDSNGSLDYPIPDENYVDMCDDSRNDISEHNDYIFYSVTLKNSARPSELTPIESMYYLSQKSQDTALASSDENVRVVSDETGSDLSMKQICPSPSCSTLDRKMDTPETTLHKCDDSDGFLETHAANVGVDTQITTVVTHDTVEQKVWVVPDETRSDLSMKQICPSSSCNTLDRKMDMLENISHNYNDGDEISEACAANLGAEAQITADVTHDSAEKSLCAVSDETGSDLLMKHICPSYSCSTLDRKMDSSETALHKWNDGDEILETHAANVGEDAQIAADVGLDTVQQIDSLLEKMDNKGSIDSASMHEKNWVVSDEIVSDIFQNQSFSNPCCSTLDRKMDSLHIIQPMCNDDENLETYPANVSADPHTTAAVTLGTNEQIDLPLENGKTHMPNYGDIVFDELESEADDFEDALNTIDSESENDLDHQIKKLVDQDSCLNAEVAEDATPGTITSYGDNISPNSTSEAGESAEGKVTCGDYSYALPTEYDSTACFSSEKVTHDDTFHANALECNTCLESPQVSDVTSGPGLKRDILNENGDALIASDLESISRLSSASRENGLGITDMVACSSEPSKPLTEPSSVTSDKFWTNGNLLGLQPAKPPDSVLKAVAGVPMGTQDDAFSTPEQNNYPTGEMNIRTSCLKENGPKQIEESQQSMKFRDNHSDDVSVGNRFLSFSSVGLDAKMEKSNHSSYQNHINSPMGSGFNESDTVTSRTLLPVATNLERVSVGHENANNSSRILSIGNRLLANGFHFNTSSLSSDNSFASSMTSELSEQKDDYEDFTAKTFSERTTHFSGSGSPMMSPSWSPPLGHMKISFQPIDGPQTHKLKLRFPNRGTGGEMFPSFQLVPEAAISLHDISSDSDDDTFCRSSPCMSDDCLSHQSESNSDQWESGESSSIKDHEVYNALRRISLTEFTSTSFENRLTTQEELHHDSGEGLILYPEHCFEQHTSGYFSDLPVLDTLRPALLQESGNCSTVTVHVEGQSPKELIPPHPFFQPHNCHPMKSLSDVIADRKDGLMKGHTYTADKKLWNDPLNQDIVTEPAFVLNSKGLDMQRIGEQKVVDQAASCKEIEEKGDFLHQIRAKSFSLRPAFTKRPNHTTGLPPSVNAILEKANAIRQAVGSDGEDDGWSDT</sequence>
<feature type="region of interest" description="Disordered" evidence="3">
    <location>
        <begin position="994"/>
        <end position="1016"/>
    </location>
</feature>
<dbReference type="GO" id="GO:0030036">
    <property type="term" value="P:actin cytoskeleton organization"/>
    <property type="evidence" value="ECO:0007669"/>
    <property type="project" value="UniProtKB-UniRule"/>
</dbReference>
<dbReference type="InterPro" id="IPR028288">
    <property type="entry name" value="SCAR/WAVE_fam"/>
</dbReference>
<proteinExistence type="inferred from homology"/>
<dbReference type="GO" id="GO:0034237">
    <property type="term" value="F:protein kinase A regulatory subunit binding"/>
    <property type="evidence" value="ECO:0007669"/>
    <property type="project" value="TreeGrafter"/>
</dbReference>
<comment type="subcellular location">
    <subcellularLocation>
        <location evidence="2">Cytoplasm</location>
        <location evidence="2">Cytoskeleton</location>
    </subcellularLocation>
</comment>
<feature type="compositionally biased region" description="Basic and acidic residues" evidence="3">
    <location>
        <begin position="322"/>
        <end position="336"/>
    </location>
</feature>
<evidence type="ECO:0000256" key="3">
    <source>
        <dbReference type="SAM" id="MobiDB-lite"/>
    </source>
</evidence>